<gene>
    <name evidence="10" type="ORF">FIBRA_07892</name>
</gene>
<sequence length="530" mass="57204">MAASSTSWMPPAGRHTVDIGPSLGRALKARKGGAAPTKSKIPDRDFYSFRYNFKPESVDATRPGTIEVKRGKDATNVTVERASSQVEDGGHLFVGQEHASKEWDCVLIYDEEMGTYTLEKMDSFLNLTYDKKITRAPRHPGSPLPATRVAGSSSTTNHSHPIATAHVPATSKSHVDLDLEAELLEGLEDALGSPDDEAPLASQVPVPSKTKVKAPVRPKFVKTDKAKKELSQADKASLRKEEEESEGEIIEPLRPPSTLPERPSEPSSVPKAKPKLTKRPRPEAPLSQPQSVMATPRQTHVPVPVTSPALPKVKPATGTPSNKRAHPPSVEEEVLEFSQPTRPAKRSRPSPPPVLQKEKDSFDLALPSSSSKMSSLPTEPVALSLPGPSTAISLPSAQPVHTTSLDSDEEEWDEIPAPVVPPAPRVVEPPPLTRTIMMEEIDPAAEAADEDDEDEDMEEMEIDMNAFEAEMNQQLGGAQEVEVEPVEDEPDDFLAGAISPVADRPSGGGASAIDWGDDEDFSSSDESDED</sequence>
<comment type="similarity">
    <text evidence="2">Belongs to the EAF family.</text>
</comment>
<dbReference type="GO" id="GO:0032783">
    <property type="term" value="C:super elongation complex"/>
    <property type="evidence" value="ECO:0007669"/>
    <property type="project" value="InterPro"/>
</dbReference>
<dbReference type="GO" id="GO:0006368">
    <property type="term" value="P:transcription elongation by RNA polymerase II"/>
    <property type="evidence" value="ECO:0007669"/>
    <property type="project" value="InterPro"/>
</dbReference>
<feature type="region of interest" description="Disordered" evidence="8">
    <location>
        <begin position="190"/>
        <end position="430"/>
    </location>
</feature>
<evidence type="ECO:0000313" key="10">
    <source>
        <dbReference type="EMBL" id="CCM05662.1"/>
    </source>
</evidence>
<evidence type="ECO:0000256" key="4">
    <source>
        <dbReference type="ARBA" id="ARBA00023015"/>
    </source>
</evidence>
<dbReference type="RefSeq" id="XP_012184945.1">
    <property type="nucleotide sequence ID" value="XM_012329555.1"/>
</dbReference>
<evidence type="ECO:0000256" key="6">
    <source>
        <dbReference type="ARBA" id="ARBA00023163"/>
    </source>
</evidence>
<dbReference type="STRING" id="599839.J4I1L5"/>
<reference evidence="10 11" key="1">
    <citation type="journal article" date="2012" name="Appl. Environ. Microbiol.">
        <title>Short-read sequencing for genomic analysis of the brown rot fungus Fibroporia radiculosa.</title>
        <authorList>
            <person name="Tang J.D."/>
            <person name="Perkins A.D."/>
            <person name="Sonstegard T.S."/>
            <person name="Schroeder S.G."/>
            <person name="Burgess S.C."/>
            <person name="Diehl S.V."/>
        </authorList>
    </citation>
    <scope>NUCLEOTIDE SEQUENCE [LARGE SCALE GENOMIC DNA]</scope>
    <source>
        <strain evidence="10 11">TFFH 294</strain>
    </source>
</reference>
<dbReference type="GO" id="GO:0003711">
    <property type="term" value="F:transcription elongation factor activity"/>
    <property type="evidence" value="ECO:0007669"/>
    <property type="project" value="TreeGrafter"/>
</dbReference>
<evidence type="ECO:0000256" key="3">
    <source>
        <dbReference type="ARBA" id="ARBA00022553"/>
    </source>
</evidence>
<feature type="compositionally biased region" description="Basic and acidic residues" evidence="8">
    <location>
        <begin position="221"/>
        <end position="242"/>
    </location>
</feature>
<feature type="region of interest" description="Disordered" evidence="8">
    <location>
        <begin position="1"/>
        <end position="21"/>
    </location>
</feature>
<feature type="compositionally biased region" description="Acidic residues" evidence="8">
    <location>
        <begin position="481"/>
        <end position="492"/>
    </location>
</feature>
<dbReference type="Proteomes" id="UP000006352">
    <property type="component" value="Unassembled WGS sequence"/>
</dbReference>
<feature type="compositionally biased region" description="Polar residues" evidence="8">
    <location>
        <begin position="150"/>
        <end position="159"/>
    </location>
</feature>
<feature type="compositionally biased region" description="Polar residues" evidence="8">
    <location>
        <begin position="287"/>
        <end position="298"/>
    </location>
</feature>
<evidence type="ECO:0000313" key="11">
    <source>
        <dbReference type="Proteomes" id="UP000006352"/>
    </source>
</evidence>
<dbReference type="PANTHER" id="PTHR15970:SF2">
    <property type="entry name" value="ELL-ASSOCIATED FACTOR EAF"/>
    <property type="match status" value="1"/>
</dbReference>
<protein>
    <recommendedName>
        <fullName evidence="9">Transcription elongation factor Eaf N-terminal domain-containing protein</fullName>
    </recommendedName>
</protein>
<dbReference type="GeneID" id="24100573"/>
<dbReference type="EMBL" id="HE797199">
    <property type="protein sequence ID" value="CCM05662.1"/>
    <property type="molecule type" value="Genomic_DNA"/>
</dbReference>
<keyword evidence="7" id="KW-0539">Nucleus</keyword>
<comment type="subcellular location">
    <subcellularLocation>
        <location evidence="1">Nucleus</location>
    </subcellularLocation>
</comment>
<feature type="domain" description="Transcription elongation factor Eaf N-terminal" evidence="9">
    <location>
        <begin position="16"/>
        <end position="131"/>
    </location>
</feature>
<evidence type="ECO:0000256" key="1">
    <source>
        <dbReference type="ARBA" id="ARBA00004123"/>
    </source>
</evidence>
<dbReference type="PANTHER" id="PTHR15970">
    <property type="entry name" value="ELL-ASSOCIATED FACTOR EAF"/>
    <property type="match status" value="1"/>
</dbReference>
<dbReference type="InterPro" id="IPR027093">
    <property type="entry name" value="EAF_fam"/>
</dbReference>
<evidence type="ECO:0000256" key="7">
    <source>
        <dbReference type="ARBA" id="ARBA00023242"/>
    </source>
</evidence>
<feature type="compositionally biased region" description="Polar residues" evidence="8">
    <location>
        <begin position="390"/>
        <end position="405"/>
    </location>
</feature>
<name>J4I1L5_9APHY</name>
<evidence type="ECO:0000256" key="5">
    <source>
        <dbReference type="ARBA" id="ARBA00023159"/>
    </source>
</evidence>
<dbReference type="InParanoid" id="J4I1L5"/>
<proteinExistence type="inferred from homology"/>
<feature type="region of interest" description="Disordered" evidence="8">
    <location>
        <begin position="134"/>
        <end position="171"/>
    </location>
</feature>
<keyword evidence="4" id="KW-0805">Transcription regulation</keyword>
<evidence type="ECO:0000256" key="8">
    <source>
        <dbReference type="SAM" id="MobiDB-lite"/>
    </source>
</evidence>
<dbReference type="HOGENOM" id="CLU_017136_0_0_1"/>
<dbReference type="AlphaFoldDB" id="J4I1L5"/>
<keyword evidence="3" id="KW-0597">Phosphoprotein</keyword>
<keyword evidence="6" id="KW-0804">Transcription</keyword>
<evidence type="ECO:0000259" key="9">
    <source>
        <dbReference type="Pfam" id="PF09816"/>
    </source>
</evidence>
<organism evidence="10 11">
    <name type="scientific">Fibroporia radiculosa</name>
    <dbReference type="NCBI Taxonomy" id="599839"/>
    <lineage>
        <taxon>Eukaryota</taxon>
        <taxon>Fungi</taxon>
        <taxon>Dikarya</taxon>
        <taxon>Basidiomycota</taxon>
        <taxon>Agaricomycotina</taxon>
        <taxon>Agaricomycetes</taxon>
        <taxon>Polyporales</taxon>
        <taxon>Fibroporiaceae</taxon>
        <taxon>Fibroporia</taxon>
    </lineage>
</organism>
<feature type="compositionally biased region" description="Acidic residues" evidence="8">
    <location>
        <begin position="515"/>
        <end position="530"/>
    </location>
</feature>
<feature type="region of interest" description="Disordered" evidence="8">
    <location>
        <begin position="466"/>
        <end position="530"/>
    </location>
</feature>
<accession>J4I1L5</accession>
<evidence type="ECO:0000256" key="2">
    <source>
        <dbReference type="ARBA" id="ARBA00007798"/>
    </source>
</evidence>
<dbReference type="InterPro" id="IPR019194">
    <property type="entry name" value="Tscrpt_elong_fac_Eaf_N"/>
</dbReference>
<feature type="compositionally biased region" description="Basic residues" evidence="8">
    <location>
        <begin position="210"/>
        <end position="220"/>
    </location>
</feature>
<feature type="compositionally biased region" description="Pro residues" evidence="8">
    <location>
        <begin position="418"/>
        <end position="430"/>
    </location>
</feature>
<dbReference type="Pfam" id="PF09816">
    <property type="entry name" value="EAF"/>
    <property type="match status" value="1"/>
</dbReference>
<dbReference type="OrthoDB" id="125903at2759"/>
<keyword evidence="11" id="KW-1185">Reference proteome</keyword>
<keyword evidence="5" id="KW-0010">Activator</keyword>